<dbReference type="GO" id="GO:0005886">
    <property type="term" value="C:plasma membrane"/>
    <property type="evidence" value="ECO:0007669"/>
    <property type="project" value="UniProtKB-SubCell"/>
</dbReference>
<sequence length="392" mass="43803">MEEPKKSARFSWFWRWVLNNQMTAILANLLLFLLVVFTFTKVSYLFEPLWQFLAVVGLPIIMAGILFYLMNPIVDRLEKKGVKRLYSIIGLFILVIALIVWGMVVIIPSIQSQTMSFINHLPGYVSVIQEEGKRFFTDPTLNKLFTEFQTNGQKMIDSLTDVAKNLSTMTIKNIGSFFGTVATIVISLITMPFILFYLLRDGKNLGPYFVKFLPTKMRQPTLNVLKEANDQIASYIRGQLTVAFAVAVMFIVGFSIIGLDYAITIGVVAGFLNLIPYLGSFLAMIPAIILGIVGGPILLIKVLIVFVIEQTIEGRFISPLVLGSQLAIHPITILFVLLTSGKVFGLVGVVLGIPTYAVIKVIISHIFAWYRVKSGLYEEEKIETSVNEKNLG</sequence>
<gene>
    <name evidence="9" type="ORF">I568_01287</name>
</gene>
<keyword evidence="3" id="KW-0813">Transport</keyword>
<protein>
    <submittedName>
        <fullName evidence="9">Permease</fullName>
    </submittedName>
</protein>
<organism evidence="9 10">
    <name type="scientific">Enterococcus columbae DSM 7374 = ATCC 51263</name>
    <dbReference type="NCBI Taxonomy" id="1121865"/>
    <lineage>
        <taxon>Bacteria</taxon>
        <taxon>Bacillati</taxon>
        <taxon>Bacillota</taxon>
        <taxon>Bacilli</taxon>
        <taxon>Lactobacillales</taxon>
        <taxon>Enterococcaceae</taxon>
        <taxon>Enterococcus</taxon>
    </lineage>
</organism>
<dbReference type="eggNOG" id="COG0628">
    <property type="taxonomic scope" value="Bacteria"/>
</dbReference>
<comment type="similarity">
    <text evidence="2">Belongs to the autoinducer-2 exporter (AI-2E) (TC 2.A.86) family.</text>
</comment>
<keyword evidence="7 8" id="KW-0472">Membrane</keyword>
<dbReference type="RefSeq" id="WP_016183757.1">
    <property type="nucleotide sequence ID" value="NZ_JXKI01000005.1"/>
</dbReference>
<evidence type="ECO:0000256" key="2">
    <source>
        <dbReference type="ARBA" id="ARBA00009773"/>
    </source>
</evidence>
<evidence type="ECO:0000256" key="8">
    <source>
        <dbReference type="SAM" id="Phobius"/>
    </source>
</evidence>
<accession>S1N4D1</accession>
<evidence type="ECO:0000256" key="1">
    <source>
        <dbReference type="ARBA" id="ARBA00004651"/>
    </source>
</evidence>
<dbReference type="STRING" id="1121865.OMW_01644"/>
<evidence type="ECO:0000313" key="10">
    <source>
        <dbReference type="Proteomes" id="UP000014113"/>
    </source>
</evidence>
<dbReference type="PANTHER" id="PTHR21716">
    <property type="entry name" value="TRANSMEMBRANE PROTEIN"/>
    <property type="match status" value="1"/>
</dbReference>
<comment type="caution">
    <text evidence="9">The sequence shown here is derived from an EMBL/GenBank/DDBJ whole genome shotgun (WGS) entry which is preliminary data.</text>
</comment>
<dbReference type="Pfam" id="PF01594">
    <property type="entry name" value="AI-2E_transport"/>
    <property type="match status" value="1"/>
</dbReference>
<feature type="transmembrane region" description="Helical" evidence="8">
    <location>
        <begin position="242"/>
        <end position="275"/>
    </location>
</feature>
<dbReference type="PATRIC" id="fig|1121865.3.peg.1588"/>
<dbReference type="AlphaFoldDB" id="S1N4D1"/>
<dbReference type="Proteomes" id="UP000014113">
    <property type="component" value="Unassembled WGS sequence"/>
</dbReference>
<feature type="transmembrane region" description="Helical" evidence="8">
    <location>
        <begin position="85"/>
        <end position="107"/>
    </location>
</feature>
<keyword evidence="10" id="KW-1185">Reference proteome</keyword>
<proteinExistence type="inferred from homology"/>
<feature type="transmembrane region" description="Helical" evidence="8">
    <location>
        <begin position="344"/>
        <end position="363"/>
    </location>
</feature>
<keyword evidence="4" id="KW-1003">Cell membrane</keyword>
<reference evidence="9 10" key="1">
    <citation type="submission" date="2013-03" db="EMBL/GenBank/DDBJ databases">
        <title>The Genome Sequence of Enterococcus columbae ATCC_51263 (PacBio/Illumina hybrid assembly).</title>
        <authorList>
            <consortium name="The Broad Institute Genomics Platform"/>
            <consortium name="The Broad Institute Genome Sequencing Center for Infectious Disease"/>
            <person name="Earl A."/>
            <person name="Russ C."/>
            <person name="Gilmore M."/>
            <person name="Surin D."/>
            <person name="Walker B."/>
            <person name="Young S."/>
            <person name="Zeng Q."/>
            <person name="Gargeya S."/>
            <person name="Fitzgerald M."/>
            <person name="Haas B."/>
            <person name="Abouelleil A."/>
            <person name="Allen A.W."/>
            <person name="Alvarado L."/>
            <person name="Arachchi H.M."/>
            <person name="Berlin A.M."/>
            <person name="Chapman S.B."/>
            <person name="Gainer-Dewar J."/>
            <person name="Goldberg J."/>
            <person name="Griggs A."/>
            <person name="Gujja S."/>
            <person name="Hansen M."/>
            <person name="Howarth C."/>
            <person name="Imamovic A."/>
            <person name="Ireland A."/>
            <person name="Larimer J."/>
            <person name="McCowan C."/>
            <person name="Murphy C."/>
            <person name="Pearson M."/>
            <person name="Poon T.W."/>
            <person name="Priest M."/>
            <person name="Roberts A."/>
            <person name="Saif S."/>
            <person name="Shea T."/>
            <person name="Sisk P."/>
            <person name="Sykes S."/>
            <person name="Wortman J."/>
            <person name="Nusbaum C."/>
            <person name="Birren B."/>
        </authorList>
    </citation>
    <scope>NUCLEOTIDE SEQUENCE [LARGE SCALE GENOMIC DNA]</scope>
    <source>
        <strain evidence="9 10">ATCC 51263</strain>
    </source>
</reference>
<evidence type="ECO:0000256" key="6">
    <source>
        <dbReference type="ARBA" id="ARBA00022989"/>
    </source>
</evidence>
<dbReference type="PANTHER" id="PTHR21716:SF53">
    <property type="entry name" value="PERMEASE PERM-RELATED"/>
    <property type="match status" value="1"/>
</dbReference>
<evidence type="ECO:0000256" key="7">
    <source>
        <dbReference type="ARBA" id="ARBA00023136"/>
    </source>
</evidence>
<evidence type="ECO:0000256" key="3">
    <source>
        <dbReference type="ARBA" id="ARBA00022448"/>
    </source>
</evidence>
<feature type="transmembrane region" description="Helical" evidence="8">
    <location>
        <begin position="281"/>
        <end position="308"/>
    </location>
</feature>
<feature type="transmembrane region" description="Helical" evidence="8">
    <location>
        <begin position="174"/>
        <end position="199"/>
    </location>
</feature>
<keyword evidence="5 8" id="KW-0812">Transmembrane</keyword>
<evidence type="ECO:0000256" key="4">
    <source>
        <dbReference type="ARBA" id="ARBA00022475"/>
    </source>
</evidence>
<feature type="transmembrane region" description="Helical" evidence="8">
    <location>
        <begin position="49"/>
        <end position="73"/>
    </location>
</feature>
<keyword evidence="6 8" id="KW-1133">Transmembrane helix</keyword>
<evidence type="ECO:0000256" key="5">
    <source>
        <dbReference type="ARBA" id="ARBA00022692"/>
    </source>
</evidence>
<comment type="subcellular location">
    <subcellularLocation>
        <location evidence="1">Cell membrane</location>
        <topology evidence="1">Multi-pass membrane protein</topology>
    </subcellularLocation>
</comment>
<feature type="transmembrane region" description="Helical" evidence="8">
    <location>
        <begin position="320"/>
        <end position="338"/>
    </location>
</feature>
<dbReference type="InterPro" id="IPR002549">
    <property type="entry name" value="AI-2E-like"/>
</dbReference>
<evidence type="ECO:0000313" key="9">
    <source>
        <dbReference type="EMBL" id="EOW83840.1"/>
    </source>
</evidence>
<dbReference type="GO" id="GO:0055085">
    <property type="term" value="P:transmembrane transport"/>
    <property type="evidence" value="ECO:0007669"/>
    <property type="project" value="TreeGrafter"/>
</dbReference>
<dbReference type="OrthoDB" id="9793390at2"/>
<dbReference type="EMBL" id="ASWJ01000006">
    <property type="protein sequence ID" value="EOW83840.1"/>
    <property type="molecule type" value="Genomic_DNA"/>
</dbReference>
<feature type="transmembrane region" description="Helical" evidence="8">
    <location>
        <begin position="12"/>
        <end position="37"/>
    </location>
</feature>
<name>S1N4D1_9ENTE</name>